<evidence type="ECO:0000256" key="3">
    <source>
        <dbReference type="ARBA" id="ARBA00004637"/>
    </source>
</evidence>
<evidence type="ECO:0000256" key="5">
    <source>
        <dbReference type="ARBA" id="ARBA00011261"/>
    </source>
</evidence>
<evidence type="ECO:0000256" key="6">
    <source>
        <dbReference type="ARBA" id="ARBA00013482"/>
    </source>
</evidence>
<sequence length="80" mass="9074">MASGFGIHGGQGRCYPIWMDFSECMSKTEDPKSCKDFRDDYLECLHHRKEFTKLNQFFREEHRQREGGGASHGHGGGGGH</sequence>
<evidence type="ECO:0000256" key="8">
    <source>
        <dbReference type="ARBA" id="ARBA00022660"/>
    </source>
</evidence>
<keyword evidence="10" id="KW-0249">Electron transport</keyword>
<evidence type="ECO:0000256" key="4">
    <source>
        <dbReference type="ARBA" id="ARBA00007372"/>
    </source>
</evidence>
<evidence type="ECO:0000256" key="10">
    <source>
        <dbReference type="ARBA" id="ARBA00022982"/>
    </source>
</evidence>
<keyword evidence="11" id="KW-0496">Mitochondrion</keyword>
<comment type="subunit">
    <text evidence="5">Mammalian complex I is composed of 45 different subunits. This is a component of the iron-sulfur (IP) fragment of the enzyme.</text>
</comment>
<dbReference type="GO" id="GO:0005758">
    <property type="term" value="C:mitochondrial intermembrane space"/>
    <property type="evidence" value="ECO:0007669"/>
    <property type="project" value="UniProtKB-SubCell"/>
</dbReference>
<comment type="subcellular location">
    <subcellularLocation>
        <location evidence="3">Mitochondrion inner membrane</location>
        <topology evidence="3">Peripheral membrane protein</topology>
    </subcellularLocation>
    <subcellularLocation>
        <location evidence="2">Mitochondrion intermembrane space</location>
    </subcellularLocation>
</comment>
<keyword evidence="9" id="KW-0999">Mitochondrion inner membrane</keyword>
<organism evidence="18 19">
    <name type="scientific">Chlorella sorokiniana</name>
    <name type="common">Freshwater green alga</name>
    <dbReference type="NCBI Taxonomy" id="3076"/>
    <lineage>
        <taxon>Eukaryota</taxon>
        <taxon>Viridiplantae</taxon>
        <taxon>Chlorophyta</taxon>
        <taxon>core chlorophytes</taxon>
        <taxon>Trebouxiophyceae</taxon>
        <taxon>Chlorellales</taxon>
        <taxon>Chlorellaceae</taxon>
        <taxon>Chlorella clade</taxon>
        <taxon>Chlorella</taxon>
    </lineage>
</organism>
<protein>
    <recommendedName>
        <fullName evidence="6">NADH dehydrogenase [ubiquinone] iron-sulfur protein 5</fullName>
    </recommendedName>
    <alternativeName>
        <fullName evidence="14">Complex I-15 kDa</fullName>
    </alternativeName>
    <alternativeName>
        <fullName evidence="15">NADH-ubiquinone oxidoreductase 15 kDa subunit</fullName>
    </alternativeName>
</protein>
<dbReference type="GO" id="GO:0005743">
    <property type="term" value="C:mitochondrial inner membrane"/>
    <property type="evidence" value="ECO:0007669"/>
    <property type="project" value="UniProtKB-SubCell"/>
</dbReference>
<feature type="region of interest" description="Disordered" evidence="17">
    <location>
        <begin position="58"/>
        <end position="80"/>
    </location>
</feature>
<dbReference type="AlphaFoldDB" id="A0A2P6TGB1"/>
<dbReference type="CDD" id="cd24141">
    <property type="entry name" value="NDUFS5-like"/>
    <property type="match status" value="1"/>
</dbReference>
<evidence type="ECO:0000256" key="12">
    <source>
        <dbReference type="ARBA" id="ARBA00023136"/>
    </source>
</evidence>
<dbReference type="GO" id="GO:0032981">
    <property type="term" value="P:mitochondrial respiratory chain complex I assembly"/>
    <property type="evidence" value="ECO:0007669"/>
    <property type="project" value="TreeGrafter"/>
</dbReference>
<dbReference type="PROSITE" id="PS51808">
    <property type="entry name" value="CHCH"/>
    <property type="match status" value="1"/>
</dbReference>
<dbReference type="EMBL" id="LHPG02000017">
    <property type="protein sequence ID" value="PRW33167.1"/>
    <property type="molecule type" value="Genomic_DNA"/>
</dbReference>
<evidence type="ECO:0000256" key="15">
    <source>
        <dbReference type="ARBA" id="ARBA00032739"/>
    </source>
</evidence>
<keyword evidence="7" id="KW-0813">Transport</keyword>
<dbReference type="PANTHER" id="PTHR15224">
    <property type="entry name" value="NADH DEHYDROGENASE [UBIQUINONE] IRON-SULFUR PROTEIN 5"/>
    <property type="match status" value="1"/>
</dbReference>
<evidence type="ECO:0000256" key="1">
    <source>
        <dbReference type="ARBA" id="ARBA00003195"/>
    </source>
</evidence>
<feature type="compositionally biased region" description="Gly residues" evidence="17">
    <location>
        <begin position="67"/>
        <end position="80"/>
    </location>
</feature>
<evidence type="ECO:0000313" key="19">
    <source>
        <dbReference type="Proteomes" id="UP000239899"/>
    </source>
</evidence>
<keyword evidence="8" id="KW-0679">Respiratory chain</keyword>
<comment type="function">
    <text evidence="1">Accessory subunit of the mitochondrial membrane respiratory chain NADH dehydrogenase (Complex I), that is believed not to be involved in catalysis. Complex I functions in the transfer of electrons from NADH to the respiratory chain. The immediate electron acceptor for the enzyme is believed to be ubiquinone.</text>
</comment>
<accession>A0A2P6TGB1</accession>
<evidence type="ECO:0000256" key="14">
    <source>
        <dbReference type="ARBA" id="ARBA00031222"/>
    </source>
</evidence>
<comment type="caution">
    <text evidence="18">The sequence shown here is derived from an EMBL/GenBank/DDBJ whole genome shotgun (WGS) entry which is preliminary data.</text>
</comment>
<evidence type="ECO:0000256" key="11">
    <source>
        <dbReference type="ARBA" id="ARBA00023128"/>
    </source>
</evidence>
<gene>
    <name evidence="18" type="ORF">C2E21_7733</name>
</gene>
<comment type="similarity">
    <text evidence="4">Belongs to the complex I NDUFS5 subunit family.</text>
</comment>
<feature type="disulfide bond" evidence="16">
    <location>
        <begin position="24"/>
        <end position="34"/>
    </location>
</feature>
<keyword evidence="12" id="KW-0472">Membrane</keyword>
<evidence type="ECO:0000256" key="2">
    <source>
        <dbReference type="ARBA" id="ARBA00004569"/>
    </source>
</evidence>
<evidence type="ECO:0000256" key="13">
    <source>
        <dbReference type="ARBA" id="ARBA00023157"/>
    </source>
</evidence>
<dbReference type="Proteomes" id="UP000239899">
    <property type="component" value="Unassembled WGS sequence"/>
</dbReference>
<evidence type="ECO:0000256" key="9">
    <source>
        <dbReference type="ARBA" id="ARBA00022792"/>
    </source>
</evidence>
<feature type="disulfide bond" evidence="16">
    <location>
        <begin position="14"/>
        <end position="44"/>
    </location>
</feature>
<evidence type="ECO:0000256" key="17">
    <source>
        <dbReference type="SAM" id="MobiDB-lite"/>
    </source>
</evidence>
<name>A0A2P6TGB1_CHLSO</name>
<keyword evidence="19" id="KW-1185">Reference proteome</keyword>
<proteinExistence type="inferred from homology"/>
<dbReference type="OrthoDB" id="9992197at2759"/>
<dbReference type="PANTHER" id="PTHR15224:SF1">
    <property type="entry name" value="NADH DEHYDROGENASE [UBIQUINONE] IRON-SULFUR PROTEIN 5"/>
    <property type="match status" value="1"/>
</dbReference>
<keyword evidence="13 16" id="KW-1015">Disulfide bond</keyword>
<evidence type="ECO:0000256" key="16">
    <source>
        <dbReference type="PIRSR" id="PIRSR619342-50"/>
    </source>
</evidence>
<dbReference type="InterPro" id="IPR019342">
    <property type="entry name" value="NADH_UbQ_OxRdtase_FeS-su5"/>
</dbReference>
<dbReference type="STRING" id="3076.A0A2P6TGB1"/>
<reference evidence="18 19" key="1">
    <citation type="journal article" date="2018" name="Plant J.">
        <title>Genome sequences of Chlorella sorokiniana UTEX 1602 and Micractinium conductrix SAG 241.80: implications to maltose excretion by a green alga.</title>
        <authorList>
            <person name="Arriola M.B."/>
            <person name="Velmurugan N."/>
            <person name="Zhang Y."/>
            <person name="Plunkett M.H."/>
            <person name="Hondzo H."/>
            <person name="Barney B.M."/>
        </authorList>
    </citation>
    <scope>NUCLEOTIDE SEQUENCE [LARGE SCALE GENOMIC DNA]</scope>
    <source>
        <strain evidence="19">UTEX 1602</strain>
    </source>
</reference>
<evidence type="ECO:0000313" key="18">
    <source>
        <dbReference type="EMBL" id="PRW33167.1"/>
    </source>
</evidence>
<evidence type="ECO:0000256" key="7">
    <source>
        <dbReference type="ARBA" id="ARBA00022448"/>
    </source>
</evidence>